<protein>
    <submittedName>
        <fullName evidence="7">Alpha-hydroxy-acid oxidizing enzyme</fullName>
    </submittedName>
</protein>
<dbReference type="RefSeq" id="WP_175325086.1">
    <property type="nucleotide sequence ID" value="NZ_JABMCG010000066.1"/>
</dbReference>
<evidence type="ECO:0000313" key="6">
    <source>
        <dbReference type="EMBL" id="NUU26941.1"/>
    </source>
</evidence>
<keyword evidence="4" id="KW-0560">Oxidoreductase</keyword>
<organism evidence="7 8">
    <name type="scientific">Curtobacterium citreum</name>
    <dbReference type="NCBI Taxonomy" id="2036"/>
    <lineage>
        <taxon>Bacteria</taxon>
        <taxon>Bacillati</taxon>
        <taxon>Actinomycetota</taxon>
        <taxon>Actinomycetes</taxon>
        <taxon>Micrococcales</taxon>
        <taxon>Microbacteriaceae</taxon>
        <taxon>Curtobacterium</taxon>
    </lineage>
</organism>
<dbReference type="SUPFAM" id="SSF51395">
    <property type="entry name" value="FMN-linked oxidoreductases"/>
    <property type="match status" value="1"/>
</dbReference>
<dbReference type="InterPro" id="IPR013785">
    <property type="entry name" value="Aldolase_TIM"/>
</dbReference>
<dbReference type="PANTHER" id="PTHR10578:SF107">
    <property type="entry name" value="2-HYDROXYACID OXIDASE 1"/>
    <property type="match status" value="1"/>
</dbReference>
<dbReference type="PANTHER" id="PTHR10578">
    <property type="entry name" value="S -2-HYDROXY-ACID OXIDASE-RELATED"/>
    <property type="match status" value="1"/>
</dbReference>
<sequence length="76" mass="8182">SGADIVAAVALGARFTMVGRAYLYGLMAGGEAGVDRMIQILSEQIERTMRLLGVATLDELEPGHVTQLQRLAPVRR</sequence>
<dbReference type="EMBL" id="JABMCG010000066">
    <property type="protein sequence ID" value="NUU26941.1"/>
    <property type="molecule type" value="Genomic_DNA"/>
</dbReference>
<dbReference type="Pfam" id="PF01070">
    <property type="entry name" value="FMN_dh"/>
    <property type="match status" value="1"/>
</dbReference>
<feature type="non-terminal residue" evidence="7">
    <location>
        <position position="1"/>
    </location>
</feature>
<dbReference type="GO" id="GO:0016491">
    <property type="term" value="F:oxidoreductase activity"/>
    <property type="evidence" value="ECO:0007669"/>
    <property type="project" value="UniProtKB-KW"/>
</dbReference>
<dbReference type="Proteomes" id="UP000539146">
    <property type="component" value="Unassembled WGS sequence"/>
</dbReference>
<evidence type="ECO:0000313" key="8">
    <source>
        <dbReference type="Proteomes" id="UP000539146"/>
    </source>
</evidence>
<dbReference type="EMBL" id="JABMCG010000126">
    <property type="protein sequence ID" value="NUU29982.1"/>
    <property type="molecule type" value="Genomic_DNA"/>
</dbReference>
<keyword evidence="2" id="KW-0285">Flavoprotein</keyword>
<evidence type="ECO:0000313" key="7">
    <source>
        <dbReference type="EMBL" id="NUU29982.1"/>
    </source>
</evidence>
<dbReference type="InterPro" id="IPR000262">
    <property type="entry name" value="FMN-dep_DH"/>
</dbReference>
<dbReference type="AlphaFoldDB" id="A0A850E2Y0"/>
<evidence type="ECO:0000259" key="5">
    <source>
        <dbReference type="PROSITE" id="PS51349"/>
    </source>
</evidence>
<gene>
    <name evidence="6" type="ORF">HP467_02270</name>
    <name evidence="7" type="ORF">HP467_17965</name>
</gene>
<reference evidence="7 8" key="1">
    <citation type="submission" date="2020-05" db="EMBL/GenBank/DDBJ databases">
        <title>Genome Sequencing of Type Strains.</title>
        <authorList>
            <person name="Lemaire J.F."/>
            <person name="Inderbitzin P."/>
            <person name="Gregorio O.A."/>
            <person name="Collins S.B."/>
            <person name="Wespe N."/>
            <person name="Knight-Connoni V."/>
        </authorList>
    </citation>
    <scope>NUCLEOTIDE SEQUENCE [LARGE SCALE GENOMIC DNA]</scope>
    <source>
        <strain evidence="7 8">DSM 20512</strain>
    </source>
</reference>
<name>A0A850E2Y0_9MICO</name>
<evidence type="ECO:0000256" key="1">
    <source>
        <dbReference type="ARBA" id="ARBA00001917"/>
    </source>
</evidence>
<evidence type="ECO:0000256" key="4">
    <source>
        <dbReference type="ARBA" id="ARBA00023002"/>
    </source>
</evidence>
<accession>A0A850E2Y0</accession>
<keyword evidence="3" id="KW-0288">FMN</keyword>
<feature type="domain" description="FMN hydroxy acid dehydrogenase" evidence="5">
    <location>
        <begin position="1"/>
        <end position="70"/>
    </location>
</feature>
<dbReference type="PROSITE" id="PS51349">
    <property type="entry name" value="FMN_HYDROXY_ACID_DH_2"/>
    <property type="match status" value="1"/>
</dbReference>
<comment type="cofactor">
    <cofactor evidence="1">
        <name>FMN</name>
        <dbReference type="ChEBI" id="CHEBI:58210"/>
    </cofactor>
</comment>
<proteinExistence type="predicted"/>
<evidence type="ECO:0000256" key="3">
    <source>
        <dbReference type="ARBA" id="ARBA00022643"/>
    </source>
</evidence>
<dbReference type="Gene3D" id="3.20.20.70">
    <property type="entry name" value="Aldolase class I"/>
    <property type="match status" value="1"/>
</dbReference>
<comment type="caution">
    <text evidence="7">The sequence shown here is derived from an EMBL/GenBank/DDBJ whole genome shotgun (WGS) entry which is preliminary data.</text>
</comment>
<evidence type="ECO:0000256" key="2">
    <source>
        <dbReference type="ARBA" id="ARBA00022630"/>
    </source>
</evidence>
<dbReference type="InterPro" id="IPR037396">
    <property type="entry name" value="FMN_HAD"/>
</dbReference>